<keyword evidence="2" id="KW-0812">Transmembrane</keyword>
<evidence type="ECO:0000313" key="4">
    <source>
        <dbReference type="Proteomes" id="UP000419138"/>
    </source>
</evidence>
<gene>
    <name evidence="3" type="ORF">FF041_27905</name>
</gene>
<sequence length="941" mass="97131">MALRLGELVATLRADASGFEAGMSAAQLRMRGLTRDANGQLRTLRGRFISEGDAAGRGLSDGIREHAQLAVRAVRRVGPAIAGVAAGVPGVAAAAAALGGLAAGAVAAGLAVGAFKAAAGPQMEAVANVAKLAAEAEAAAASGAVDAAAKQKAYTDALSQLPPATREAAQELVGLKRDHKAWSDELSGTTMPVFTKGMQVLRSLLPQVTPFVKVAGQVFGDTLDRIAVGVRSAKFTKWATDTAAAAGPALSNFLQVIGNLGRGFAGLFQAFTPASAGVTGGLVSMTGAFADWAQGLSGSERFADFLELAGEGATTLGALGGAVVQLLVALGPIIGVTTQLALGFAQIINNTPTPVLTALAIVIGTVVVAMKLWAAAQAIVALRNRIWTASQWQLNAAMLANPMVLIVAGIVALIAVIVLIATKTKWFQKAWDAVWGAVKSAFRASVDGILVALEWLKKLPEKIGRWFGTAKTLAVRKMAELLTWLKGLPGRAWDALSGLGAKLGKAASEHFQKFRNAAASKTVSFITWVRELPGRIVRAIGSLSKLLLSKGKDVVLGLWNGIKSMGTWIAKKVIGWARDVIPGPIADALGIASPSKVTREQGKWVARGLAVGITGSSKEVRTAAQKLAKIVRDSLSGGREKKALLRIGRDSHALEGLARREENLAVRMKKATRTLKDMVKARDEAAASVRQSVLDAANITTASEGPVTADSILTGLNDQLGKARQFAEQIAILRKKGVRGDLIAQIAAAGVEGGLGAATALANATKGQIKEINSTQGQLVTAAKAAGDVTGDALYGAGIHAAKGLVRGLAAEQGAIERQMMLIAKGMTKAIKQALGIKSPSRVLADQVGRWIPRGIQAGIDAGAPALDKSMAALVTPPSVPALGGRPTGTRPDAVGTAGGRPIVLEIRSGGSPQDDFILESVQRSVRVRGGDVQLVIAGRR</sequence>
<keyword evidence="2" id="KW-1133">Transmembrane helix</keyword>
<reference evidence="3 4" key="1">
    <citation type="submission" date="2019-05" db="EMBL/GenBank/DDBJ databases">
        <title>Comparative genomics and metabolomics analyses of clavulanic acid producing Streptomyces species provides insight into specialized metabolism and evolution of beta-lactam biosynthetic gene clusters.</title>
        <authorList>
            <person name="Moore M.A."/>
            <person name="Cruz-Morales P."/>
            <person name="Barona Gomez F."/>
            <person name="Kapil T."/>
        </authorList>
    </citation>
    <scope>NUCLEOTIDE SEQUENCE [LARGE SCALE GENOMIC DNA]</scope>
    <source>
        <strain evidence="3 4">NRRL 5741</strain>
    </source>
</reference>
<dbReference type="RefSeq" id="WP_153525368.1">
    <property type="nucleotide sequence ID" value="NZ_JBEPDZ010000025.1"/>
</dbReference>
<evidence type="ECO:0000256" key="1">
    <source>
        <dbReference type="SAM" id="MobiDB-lite"/>
    </source>
</evidence>
<proteinExistence type="predicted"/>
<organism evidence="3 4">
    <name type="scientific">Streptomyces jumonjinensis</name>
    <dbReference type="NCBI Taxonomy" id="1945"/>
    <lineage>
        <taxon>Bacteria</taxon>
        <taxon>Bacillati</taxon>
        <taxon>Actinomycetota</taxon>
        <taxon>Actinomycetes</taxon>
        <taxon>Kitasatosporales</taxon>
        <taxon>Streptomycetaceae</taxon>
        <taxon>Streptomyces</taxon>
    </lineage>
</organism>
<evidence type="ECO:0000313" key="3">
    <source>
        <dbReference type="EMBL" id="MQT03855.1"/>
    </source>
</evidence>
<feature type="transmembrane region" description="Helical" evidence="2">
    <location>
        <begin position="355"/>
        <end position="376"/>
    </location>
</feature>
<dbReference type="EMBL" id="VCLA01000180">
    <property type="protein sequence ID" value="MQT03855.1"/>
    <property type="molecule type" value="Genomic_DNA"/>
</dbReference>
<feature type="region of interest" description="Disordered" evidence="1">
    <location>
        <begin position="878"/>
        <end position="897"/>
    </location>
</feature>
<evidence type="ECO:0000256" key="2">
    <source>
        <dbReference type="SAM" id="Phobius"/>
    </source>
</evidence>
<dbReference type="OrthoDB" id="3765294at2"/>
<comment type="caution">
    <text evidence="3">The sequence shown here is derived from an EMBL/GenBank/DDBJ whole genome shotgun (WGS) entry which is preliminary data.</text>
</comment>
<dbReference type="Proteomes" id="UP000419138">
    <property type="component" value="Unassembled WGS sequence"/>
</dbReference>
<evidence type="ECO:0008006" key="5">
    <source>
        <dbReference type="Google" id="ProtNLM"/>
    </source>
</evidence>
<name>A0A646KNN8_STRJU</name>
<keyword evidence="2" id="KW-0472">Membrane</keyword>
<feature type="transmembrane region" description="Helical" evidence="2">
    <location>
        <begin position="396"/>
        <end position="421"/>
    </location>
</feature>
<feature type="transmembrane region" description="Helical" evidence="2">
    <location>
        <begin position="326"/>
        <end position="348"/>
    </location>
</feature>
<protein>
    <recommendedName>
        <fullName evidence="5">Phage tail protein</fullName>
    </recommendedName>
</protein>
<keyword evidence="4" id="KW-1185">Reference proteome</keyword>
<dbReference type="AlphaFoldDB" id="A0A646KNN8"/>
<accession>A0A646KNN8</accession>